<keyword evidence="2" id="KW-1185">Reference proteome</keyword>
<sequence>MGMCDVSETPVGTVNNIYQSSASQSCLLALSRADIVNRAYLTGTVNNIYILVRLKVVRW</sequence>
<dbReference type="AlphaFoldDB" id="A0ABD0JM71"/>
<dbReference type="Proteomes" id="UP001519460">
    <property type="component" value="Unassembled WGS sequence"/>
</dbReference>
<evidence type="ECO:0000313" key="1">
    <source>
        <dbReference type="EMBL" id="KAK7476022.1"/>
    </source>
</evidence>
<reference evidence="1 2" key="1">
    <citation type="journal article" date="2023" name="Sci. Data">
        <title>Genome assembly of the Korean intertidal mud-creeper Batillaria attramentaria.</title>
        <authorList>
            <person name="Patra A.K."/>
            <person name="Ho P.T."/>
            <person name="Jun S."/>
            <person name="Lee S.J."/>
            <person name="Kim Y."/>
            <person name="Won Y.J."/>
        </authorList>
    </citation>
    <scope>NUCLEOTIDE SEQUENCE [LARGE SCALE GENOMIC DNA]</scope>
    <source>
        <strain evidence="1">Wonlab-2016</strain>
    </source>
</reference>
<name>A0ABD0JM71_9CAEN</name>
<evidence type="ECO:0000313" key="2">
    <source>
        <dbReference type="Proteomes" id="UP001519460"/>
    </source>
</evidence>
<proteinExistence type="predicted"/>
<feature type="non-terminal residue" evidence="1">
    <location>
        <position position="59"/>
    </location>
</feature>
<accession>A0ABD0JM71</accession>
<organism evidence="1 2">
    <name type="scientific">Batillaria attramentaria</name>
    <dbReference type="NCBI Taxonomy" id="370345"/>
    <lineage>
        <taxon>Eukaryota</taxon>
        <taxon>Metazoa</taxon>
        <taxon>Spiralia</taxon>
        <taxon>Lophotrochozoa</taxon>
        <taxon>Mollusca</taxon>
        <taxon>Gastropoda</taxon>
        <taxon>Caenogastropoda</taxon>
        <taxon>Sorbeoconcha</taxon>
        <taxon>Cerithioidea</taxon>
        <taxon>Batillariidae</taxon>
        <taxon>Batillaria</taxon>
    </lineage>
</organism>
<protein>
    <submittedName>
        <fullName evidence="1">Uncharacterized protein</fullName>
    </submittedName>
</protein>
<dbReference type="EMBL" id="JACVVK020000387">
    <property type="protein sequence ID" value="KAK7476022.1"/>
    <property type="molecule type" value="Genomic_DNA"/>
</dbReference>
<comment type="caution">
    <text evidence="1">The sequence shown here is derived from an EMBL/GenBank/DDBJ whole genome shotgun (WGS) entry which is preliminary data.</text>
</comment>
<gene>
    <name evidence="1" type="ORF">BaRGS_00032729</name>
</gene>